<sequence>MQVLHGHQFSNQWDQSLRIFWDMWHESTEFRAEPPNGFPKGLCPVAFPPGRDKGPRDRTSSRHLVSSVWLGKAPEPLILPPSRRLLNFPPFLMILFIALCLLGSHLGSGPTYPSQAQGLQPGRHSVYCASCSLGLESFW</sequence>
<protein>
    <submittedName>
        <fullName evidence="2">cDNA FLJ46230 fis, clone TESTI4014977</fullName>
    </submittedName>
</protein>
<keyword evidence="1" id="KW-0812">Transmembrane</keyword>
<organism evidence="2">
    <name type="scientific">Homo sapiens</name>
    <name type="common">Human</name>
    <dbReference type="NCBI Taxonomy" id="9606"/>
    <lineage>
        <taxon>Eukaryota</taxon>
        <taxon>Metazoa</taxon>
        <taxon>Chordata</taxon>
        <taxon>Craniata</taxon>
        <taxon>Vertebrata</taxon>
        <taxon>Euteleostomi</taxon>
        <taxon>Mammalia</taxon>
        <taxon>Eutheria</taxon>
        <taxon>Euarchontoglires</taxon>
        <taxon>Primates</taxon>
        <taxon>Haplorrhini</taxon>
        <taxon>Catarrhini</taxon>
        <taxon>Hominidae</taxon>
        <taxon>Homo</taxon>
    </lineage>
</organism>
<keyword evidence="1" id="KW-1133">Transmembrane helix</keyword>
<dbReference type="PhylomeDB" id="Q6ZRN0"/>
<proteinExistence type="evidence at transcript level"/>
<reference evidence="2" key="1">
    <citation type="submission" date="2003-07" db="EMBL/GenBank/DDBJ databases">
        <title>NEDO human cDNA sequencing project.</title>
        <authorList>
            <person name="Ota T."/>
            <person name="Nakagawa S."/>
            <person name="Senoh A."/>
            <person name="Mizuguchi H."/>
            <person name="Inagaki H."/>
            <person name="Sugiyama T."/>
            <person name="Irie R."/>
            <person name="Otsuki T."/>
            <person name="Sato H."/>
            <person name="Wakamatsu A."/>
            <person name="Ishii S."/>
            <person name="Yamamoto J."/>
            <person name="Isono Y."/>
            <person name="Kawai-Hio Y."/>
            <person name="Saito K."/>
            <person name="Nishikawa T."/>
            <person name="Kimura K."/>
            <person name="Yamashita H."/>
            <person name="Matsuo K."/>
            <person name="Nakamura Y."/>
            <person name="Sekine M."/>
            <person name="Kikuchi H."/>
            <person name="Kanda K."/>
            <person name="Wagatsuma M."/>
            <person name="Murakawa K."/>
            <person name="Kanehori K."/>
            <person name="Takahashi-Fujii A."/>
            <person name="Oshima A."/>
            <person name="Sugiyama A."/>
            <person name="Kawakami B."/>
            <person name="Suzuki Y."/>
            <person name="Sugano S."/>
            <person name="Nagahari K."/>
            <person name="Masuho Y."/>
            <person name="Nagai K."/>
            <person name="Isogai T."/>
        </authorList>
    </citation>
    <scope>NUCLEOTIDE SEQUENCE</scope>
    <source>
        <tissue evidence="2">Testis</tissue>
    </source>
</reference>
<evidence type="ECO:0000313" key="2">
    <source>
        <dbReference type="EMBL" id="BAC87280.1"/>
    </source>
</evidence>
<name>Q6ZRN0_HUMAN</name>
<accession>Q6ZRN0</accession>
<dbReference type="AlphaFoldDB" id="Q6ZRN0"/>
<feature type="transmembrane region" description="Helical" evidence="1">
    <location>
        <begin position="85"/>
        <end position="106"/>
    </location>
</feature>
<dbReference type="EMBL" id="AK128109">
    <property type="protein sequence ID" value="BAC87280.1"/>
    <property type="molecule type" value="mRNA"/>
</dbReference>
<evidence type="ECO:0000256" key="1">
    <source>
        <dbReference type="SAM" id="Phobius"/>
    </source>
</evidence>
<keyword evidence="1" id="KW-0472">Membrane</keyword>